<name>A0A9Q0J1J3_9ROSI</name>
<dbReference type="GO" id="GO:0051287">
    <property type="term" value="F:NAD binding"/>
    <property type="evidence" value="ECO:0007669"/>
    <property type="project" value="InterPro"/>
</dbReference>
<gene>
    <name evidence="3" type="primary">GLYR1_2</name>
    <name evidence="3" type="ORF">Tsubulata_037427</name>
</gene>
<dbReference type="EMBL" id="JAKUCV010007058">
    <property type="protein sequence ID" value="KAJ4824924.1"/>
    <property type="molecule type" value="Genomic_DNA"/>
</dbReference>
<reference evidence="3" key="2">
    <citation type="journal article" date="2023" name="Plants (Basel)">
        <title>Annotation of the Turnera subulata (Passifloraceae) Draft Genome Reveals the S-Locus Evolved after the Divergence of Turneroideae from Passifloroideae in a Stepwise Manner.</title>
        <authorList>
            <person name="Henning P.M."/>
            <person name="Roalson E.H."/>
            <person name="Mir W."/>
            <person name="McCubbin A.G."/>
            <person name="Shore J.S."/>
        </authorList>
    </citation>
    <scope>NUCLEOTIDE SEQUENCE</scope>
    <source>
        <strain evidence="3">F60SS</strain>
    </source>
</reference>
<dbReference type="PANTHER" id="PTHR43580:SF9">
    <property type="entry name" value="GLYOXYLATE_SUCCINIC SEMIALDEHYDE REDUCTASE 1"/>
    <property type="match status" value="1"/>
</dbReference>
<organism evidence="3 4">
    <name type="scientific">Turnera subulata</name>
    <dbReference type="NCBI Taxonomy" id="218843"/>
    <lineage>
        <taxon>Eukaryota</taxon>
        <taxon>Viridiplantae</taxon>
        <taxon>Streptophyta</taxon>
        <taxon>Embryophyta</taxon>
        <taxon>Tracheophyta</taxon>
        <taxon>Spermatophyta</taxon>
        <taxon>Magnoliopsida</taxon>
        <taxon>eudicotyledons</taxon>
        <taxon>Gunneridae</taxon>
        <taxon>Pentapetalae</taxon>
        <taxon>rosids</taxon>
        <taxon>fabids</taxon>
        <taxon>Malpighiales</taxon>
        <taxon>Passifloraceae</taxon>
        <taxon>Turnera</taxon>
    </lineage>
</organism>
<dbReference type="Pfam" id="PF14833">
    <property type="entry name" value="NAD_binding_11"/>
    <property type="match status" value="1"/>
</dbReference>
<evidence type="ECO:0000313" key="4">
    <source>
        <dbReference type="Proteomes" id="UP001141552"/>
    </source>
</evidence>
<dbReference type="InterPro" id="IPR029154">
    <property type="entry name" value="HIBADH-like_NADP-bd"/>
</dbReference>
<proteinExistence type="inferred from homology"/>
<reference evidence="3" key="1">
    <citation type="submission" date="2022-02" db="EMBL/GenBank/DDBJ databases">
        <authorList>
            <person name="Henning P.M."/>
            <person name="McCubbin A.G."/>
            <person name="Shore J.S."/>
        </authorList>
    </citation>
    <scope>NUCLEOTIDE SEQUENCE</scope>
    <source>
        <strain evidence="3">F60SS</strain>
        <tissue evidence="3">Leaves</tissue>
    </source>
</reference>
<sequence>MALYEEVIPAFDVLGKKSFFLGQTGNGAKMKIVVNMIMGSVVNAFSEGLVLAERSGLNPSNLLDVLDLGAIVPRCSIL</sequence>
<dbReference type="OrthoDB" id="1706506at2759"/>
<dbReference type="Gene3D" id="1.10.1040.10">
    <property type="entry name" value="N-(1-d-carboxylethyl)-l-norvaline Dehydrogenase, domain 2"/>
    <property type="match status" value="1"/>
</dbReference>
<dbReference type="GO" id="GO:0005829">
    <property type="term" value="C:cytosol"/>
    <property type="evidence" value="ECO:0007669"/>
    <property type="project" value="TreeGrafter"/>
</dbReference>
<evidence type="ECO:0000313" key="3">
    <source>
        <dbReference type="EMBL" id="KAJ4824924.1"/>
    </source>
</evidence>
<dbReference type="SUPFAM" id="SSF48179">
    <property type="entry name" value="6-phosphogluconate dehydrogenase C-terminal domain-like"/>
    <property type="match status" value="1"/>
</dbReference>
<evidence type="ECO:0000259" key="2">
    <source>
        <dbReference type="Pfam" id="PF14833"/>
    </source>
</evidence>
<dbReference type="AlphaFoldDB" id="A0A9Q0J1J3"/>
<feature type="domain" description="3-hydroxyisobutyrate dehydrogenase-like NAD-binding" evidence="2">
    <location>
        <begin position="25"/>
        <end position="69"/>
    </location>
</feature>
<evidence type="ECO:0000256" key="1">
    <source>
        <dbReference type="ARBA" id="ARBA00007598"/>
    </source>
</evidence>
<dbReference type="InterPro" id="IPR051265">
    <property type="entry name" value="HIBADH-related_NP60_sf"/>
</dbReference>
<dbReference type="Proteomes" id="UP001141552">
    <property type="component" value="Unassembled WGS sequence"/>
</dbReference>
<dbReference type="InterPro" id="IPR013328">
    <property type="entry name" value="6PGD_dom2"/>
</dbReference>
<keyword evidence="4" id="KW-1185">Reference proteome</keyword>
<dbReference type="InterPro" id="IPR008927">
    <property type="entry name" value="6-PGluconate_DH-like_C_sf"/>
</dbReference>
<dbReference type="PANTHER" id="PTHR43580">
    <property type="entry name" value="OXIDOREDUCTASE GLYR1-RELATED"/>
    <property type="match status" value="1"/>
</dbReference>
<comment type="similarity">
    <text evidence="1">Belongs to the HIBADH-related family. NP60 subfamily.</text>
</comment>
<comment type="caution">
    <text evidence="3">The sequence shown here is derived from an EMBL/GenBank/DDBJ whole genome shotgun (WGS) entry which is preliminary data.</text>
</comment>
<accession>A0A9Q0J1J3</accession>
<protein>
    <submittedName>
        <fullName evidence="3">Oxidoreductase glyr1</fullName>
    </submittedName>
</protein>